<dbReference type="Pfam" id="PF13360">
    <property type="entry name" value="PQQ_2"/>
    <property type="match status" value="2"/>
</dbReference>
<evidence type="ECO:0000256" key="1">
    <source>
        <dbReference type="SAM" id="MobiDB-lite"/>
    </source>
</evidence>
<evidence type="ECO:0000313" key="4">
    <source>
        <dbReference type="Proteomes" id="UP000316921"/>
    </source>
</evidence>
<gene>
    <name evidence="3" type="ORF">Pla133_33260</name>
</gene>
<dbReference type="EMBL" id="CP036287">
    <property type="protein sequence ID" value="QDU68231.1"/>
    <property type="molecule type" value="Genomic_DNA"/>
</dbReference>
<keyword evidence="4" id="KW-1185">Reference proteome</keyword>
<accession>A0A518BMM2</accession>
<dbReference type="RefSeq" id="WP_419191601.1">
    <property type="nucleotide sequence ID" value="NZ_CP036287.1"/>
</dbReference>
<feature type="region of interest" description="Disordered" evidence="1">
    <location>
        <begin position="224"/>
        <end position="250"/>
    </location>
</feature>
<evidence type="ECO:0000259" key="2">
    <source>
        <dbReference type="Pfam" id="PF13360"/>
    </source>
</evidence>
<dbReference type="InterPro" id="IPR011047">
    <property type="entry name" value="Quinoprotein_ADH-like_sf"/>
</dbReference>
<dbReference type="PANTHER" id="PTHR34512">
    <property type="entry name" value="CELL SURFACE PROTEIN"/>
    <property type="match status" value="1"/>
</dbReference>
<dbReference type="InterPro" id="IPR018391">
    <property type="entry name" value="PQQ_b-propeller_rpt"/>
</dbReference>
<dbReference type="PANTHER" id="PTHR34512:SF30">
    <property type="entry name" value="OUTER MEMBRANE PROTEIN ASSEMBLY FACTOR BAMB"/>
    <property type="match status" value="1"/>
</dbReference>
<organism evidence="3 4">
    <name type="scientific">Engelhardtia mirabilis</name>
    <dbReference type="NCBI Taxonomy" id="2528011"/>
    <lineage>
        <taxon>Bacteria</taxon>
        <taxon>Pseudomonadati</taxon>
        <taxon>Planctomycetota</taxon>
        <taxon>Planctomycetia</taxon>
        <taxon>Planctomycetia incertae sedis</taxon>
        <taxon>Engelhardtia</taxon>
    </lineage>
</organism>
<dbReference type="Gene3D" id="2.130.10.10">
    <property type="entry name" value="YVTN repeat-like/Quinoprotein amine dehydrogenase"/>
    <property type="match status" value="3"/>
</dbReference>
<sequence precursor="true">MRLAVDTVLTIHPARLVPGVVVALALALPARSAAAQVDDDPSGQWFALPVDREAARLSVEALDHLDAQRWELAIDALMDLVDGRPENLLPDGWATDLERPSQMAHHLGAAEWARGTLANLPRAALEIYALRFGPKADEAVAHALRDGSTEELRAVADHYPVAPAAARALRAGGDLAFAAGQLSEASLLWDRASLLERRLGIHDAQAAQVRVDALEAVATTAEFGPPDSGFTLPGPGQAPGPVPRGERETWSADVPDNPFAFGASRSDYPNLVPVVHGDRVYLSTTLNVLCLDAFDGTELWRSPEPPGWAQLGSDDRESLEKAIDKENQVVVPAVGSGVVVAAQQIPYAALPNDDYQSFVIMRALPDRRLFAFDSETGRLLWRHLPPPAWDGLTGSFSERMSVAGAPIVAGSRVIAPMFRMEGRVDLQVAAFDLHSGDLLWSTPVISGQRELNMFNRHEREYSAPPVRVEGDLVLVATQLGTVAALDLFNGAVRWQATYDQIPLPPTRGLISSDRRLTWKNSPPVVSEGVVLVTPLDSEDLIAVDIDQGSVLWSQPASSLRPARQSDSEVDALIGAGEREVYFSGGWVAAWRKAEGLRARAQLAPGSLRVELDPGPTTYSSAQRAPRALVAEGMVLVPGSTELRAYDLRDGSEVDGVGFPWEKGERGNLAVGPGLLVSANNKTITGFLDLAVLESRAAARLAAAPGDDGAALELARLLNRRARSQIALGHASDSLALLERARATLQDRIEGAAAPLVSELVANLQLEADLRRTLGQPEPARDLLERGLEIARAPGQVRDLLLALLPVVRTYDVDAWLAALEDLRRRCGDLDIGIEHLIGDPEWIEFARVDGVWALPVPAGGWALAKRALWSQERGHFAEALEDWHAVLAGYRNEHVSADVTLGERSVARIADLLAAGGPHLYEPFEARARTLLDEALSRGDGDALDRLPQLFPFAEATLEARRERLSLALDQGDVRALAEAVGALTADLDPRLDELARGALLARLAIGLGRSGNRDFERALLTRLAGTLPDLQLQDEPFAGQRLDEVVARFPANVPQPRPTASFDQQIMLGDELPGPWHMLGQPPVGANSAGGEVPRPLIVVSGGELQAFDVDQPDKPLWTGRPPLDELPVEQEQRWVLTPSRVVVGSDGLLVAIDVSSGRAAWIHAIGRGELRAVTATDGVVIAQVFDLIDRTHQLMGIDAIGGDVLWTTPLPSGPGWFSPLAANGHVVAIAYETVGPADACVLDAFTGELRGQIQLPDKLGSWIDRAPWITGDRLVLPSLLRGRVAAIDLERLDEAWSIELGDDRDLRAVLTHAGRMFLVAEGNGLGEGGRRGAIIEVDPRLGSRRTVYSLDREDRVIGVRRGDRIELPIPMVFTVSSPRSDERAQVTAIDLDRGRQWVQELAVTETMLYDPSWARAVVSETTVALFYAQRARRNGTRERVWLDLLSRPDGTRLGRRFVPSEYEAFQSLTPLASGSTLWLGCKSPRGTMDRIDLWRNER</sequence>
<dbReference type="SUPFAM" id="SSF50998">
    <property type="entry name" value="Quinoprotein alcohol dehydrogenase-like"/>
    <property type="match status" value="2"/>
</dbReference>
<dbReference type="SMART" id="SM00564">
    <property type="entry name" value="PQQ"/>
    <property type="match status" value="5"/>
</dbReference>
<feature type="domain" description="Pyrrolo-quinoline quinone repeat" evidence="2">
    <location>
        <begin position="273"/>
        <end position="554"/>
    </location>
</feature>
<evidence type="ECO:0000313" key="3">
    <source>
        <dbReference type="EMBL" id="QDU68231.1"/>
    </source>
</evidence>
<dbReference type="InterPro" id="IPR015943">
    <property type="entry name" value="WD40/YVTN_repeat-like_dom_sf"/>
</dbReference>
<dbReference type="KEGG" id="pbap:Pla133_33260"/>
<feature type="domain" description="Pyrrolo-quinoline quinone repeat" evidence="2">
    <location>
        <begin position="1198"/>
        <end position="1402"/>
    </location>
</feature>
<dbReference type="InterPro" id="IPR002372">
    <property type="entry name" value="PQQ_rpt_dom"/>
</dbReference>
<proteinExistence type="predicted"/>
<protein>
    <submittedName>
        <fullName evidence="3">Outer membrane biogenesis protein BamB</fullName>
    </submittedName>
</protein>
<dbReference type="Proteomes" id="UP000316921">
    <property type="component" value="Chromosome"/>
</dbReference>
<name>A0A518BMM2_9BACT</name>
<reference evidence="3 4" key="1">
    <citation type="submission" date="2019-02" db="EMBL/GenBank/DDBJ databases">
        <title>Deep-cultivation of Planctomycetes and their phenomic and genomic characterization uncovers novel biology.</title>
        <authorList>
            <person name="Wiegand S."/>
            <person name="Jogler M."/>
            <person name="Boedeker C."/>
            <person name="Pinto D."/>
            <person name="Vollmers J."/>
            <person name="Rivas-Marin E."/>
            <person name="Kohn T."/>
            <person name="Peeters S.H."/>
            <person name="Heuer A."/>
            <person name="Rast P."/>
            <person name="Oberbeckmann S."/>
            <person name="Bunk B."/>
            <person name="Jeske O."/>
            <person name="Meyerdierks A."/>
            <person name="Storesund J.E."/>
            <person name="Kallscheuer N."/>
            <person name="Luecker S."/>
            <person name="Lage O.M."/>
            <person name="Pohl T."/>
            <person name="Merkel B.J."/>
            <person name="Hornburger P."/>
            <person name="Mueller R.-W."/>
            <person name="Bruemmer F."/>
            <person name="Labrenz M."/>
            <person name="Spormann A.M."/>
            <person name="Op den Camp H."/>
            <person name="Overmann J."/>
            <person name="Amann R."/>
            <person name="Jetten M.S.M."/>
            <person name="Mascher T."/>
            <person name="Medema M.H."/>
            <person name="Devos D.P."/>
            <person name="Kaster A.-K."/>
            <person name="Ovreas L."/>
            <person name="Rohde M."/>
            <person name="Galperin M.Y."/>
            <person name="Jogler C."/>
        </authorList>
    </citation>
    <scope>NUCLEOTIDE SEQUENCE [LARGE SCALE GENOMIC DNA]</scope>
    <source>
        <strain evidence="3 4">Pla133</strain>
    </source>
</reference>